<name>A0A8H6ZC64_9AGAR</name>
<evidence type="ECO:0000313" key="2">
    <source>
        <dbReference type="Proteomes" id="UP000623467"/>
    </source>
</evidence>
<dbReference type="AlphaFoldDB" id="A0A8H6ZC64"/>
<dbReference type="EMBL" id="JACAZH010000003">
    <property type="protein sequence ID" value="KAF7373611.1"/>
    <property type="molecule type" value="Genomic_DNA"/>
</dbReference>
<organism evidence="1 2">
    <name type="scientific">Mycena sanguinolenta</name>
    <dbReference type="NCBI Taxonomy" id="230812"/>
    <lineage>
        <taxon>Eukaryota</taxon>
        <taxon>Fungi</taxon>
        <taxon>Dikarya</taxon>
        <taxon>Basidiomycota</taxon>
        <taxon>Agaricomycotina</taxon>
        <taxon>Agaricomycetes</taxon>
        <taxon>Agaricomycetidae</taxon>
        <taxon>Agaricales</taxon>
        <taxon>Marasmiineae</taxon>
        <taxon>Mycenaceae</taxon>
        <taxon>Mycena</taxon>
    </lineage>
</organism>
<accession>A0A8H6ZC64</accession>
<sequence length="126" mass="14494">MDSPAANRIPDEIVSEILTPLLKHSDEVFRDQSEKALLDPDHSASRYLLVSKSWLRVSTPLLYNVVILRTTAQAEALQTVLKTNKEFGLFIKKLRVEGWLRQCDAHHSQKRPQHHGLVSDPLYRRI</sequence>
<dbReference type="Proteomes" id="UP000623467">
    <property type="component" value="Unassembled WGS sequence"/>
</dbReference>
<dbReference type="OrthoDB" id="2786563at2759"/>
<evidence type="ECO:0000313" key="1">
    <source>
        <dbReference type="EMBL" id="KAF7373611.1"/>
    </source>
</evidence>
<comment type="caution">
    <text evidence="1">The sequence shown here is derived from an EMBL/GenBank/DDBJ whole genome shotgun (WGS) entry which is preliminary data.</text>
</comment>
<gene>
    <name evidence="1" type="ORF">MSAN_00571500</name>
</gene>
<protein>
    <submittedName>
        <fullName evidence="1">F-box domain-containing protein</fullName>
    </submittedName>
</protein>
<reference evidence="1" key="1">
    <citation type="submission" date="2020-05" db="EMBL/GenBank/DDBJ databases">
        <title>Mycena genomes resolve the evolution of fungal bioluminescence.</title>
        <authorList>
            <person name="Tsai I.J."/>
        </authorList>
    </citation>
    <scope>NUCLEOTIDE SEQUENCE</scope>
    <source>
        <strain evidence="1">160909Yilan</strain>
    </source>
</reference>
<keyword evidence="2" id="KW-1185">Reference proteome</keyword>
<proteinExistence type="predicted"/>